<dbReference type="Pfam" id="PF13503">
    <property type="entry name" value="DUF4123"/>
    <property type="match status" value="1"/>
</dbReference>
<dbReference type="InterPro" id="IPR025391">
    <property type="entry name" value="DUF4123"/>
</dbReference>
<comment type="caution">
    <text evidence="2">The sequence shown here is derived from an EMBL/GenBank/DDBJ whole genome shotgun (WGS) entry which is preliminary data.</text>
</comment>
<evidence type="ECO:0000313" key="3">
    <source>
        <dbReference type="Proteomes" id="UP000278085"/>
    </source>
</evidence>
<protein>
    <submittedName>
        <fullName evidence="2">DUF4123 domain-containing protein</fullName>
    </submittedName>
</protein>
<dbReference type="EMBL" id="RXLQ01000017">
    <property type="protein sequence ID" value="RSZ56179.1"/>
    <property type="molecule type" value="Genomic_DNA"/>
</dbReference>
<evidence type="ECO:0000313" key="2">
    <source>
        <dbReference type="EMBL" id="RSZ56179.1"/>
    </source>
</evidence>
<dbReference type="RefSeq" id="WP_126076760.1">
    <property type="nucleotide sequence ID" value="NZ_CP051166.1"/>
</dbReference>
<feature type="domain" description="DUF4123" evidence="1">
    <location>
        <begin position="31"/>
        <end position="144"/>
    </location>
</feature>
<dbReference type="OrthoDB" id="8587627at2"/>
<keyword evidence="3" id="KW-1185">Reference proteome</keyword>
<proteinExistence type="predicted"/>
<accession>A0A430HF92</accession>
<organism evidence="2 3">
    <name type="scientific">Massilia atriviolacea</name>
    <dbReference type="NCBI Taxonomy" id="2495579"/>
    <lineage>
        <taxon>Bacteria</taxon>
        <taxon>Pseudomonadati</taxon>
        <taxon>Pseudomonadota</taxon>
        <taxon>Betaproteobacteria</taxon>
        <taxon>Burkholderiales</taxon>
        <taxon>Oxalobacteraceae</taxon>
        <taxon>Telluria group</taxon>
        <taxon>Massilia</taxon>
    </lineage>
</organism>
<dbReference type="Proteomes" id="UP000278085">
    <property type="component" value="Unassembled WGS sequence"/>
</dbReference>
<evidence type="ECO:0000259" key="1">
    <source>
        <dbReference type="Pfam" id="PF13503"/>
    </source>
</evidence>
<name>A0A430HF92_9BURK</name>
<dbReference type="AlphaFoldDB" id="A0A430HF92"/>
<sequence length="290" mass="32118">MYFALDSCDPALVHARVAERVAQRPDLHWMALVDGAFDFGAKQQLAIGERFPIFNFGNMFEMMSASPFLVNLGTGDNLRRDIFTLARHRAERPMLSFIGSRSPLPQVRQHLQQFVEVKEEDGQEFILRFADTRILASLPECLSPVAWAGLRCPAEEWLYVDRHGNLAAAALPKDGSDAPLPLTLSHAEVALLVEKGEPDAVINVLAGDHIELLPLADRALFYGRIAGICGFARRHQVDAFPDVVALAVFFLATGTDPAADEGVLALMRSRQWESGRLIDRLSELVDDDVE</sequence>
<reference evidence="2 3" key="1">
    <citation type="submission" date="2018-12" db="EMBL/GenBank/DDBJ databases">
        <authorList>
            <person name="Yang E."/>
        </authorList>
    </citation>
    <scope>NUCLEOTIDE SEQUENCE [LARGE SCALE GENOMIC DNA]</scope>
    <source>
        <strain evidence="2 3">SOD</strain>
    </source>
</reference>
<gene>
    <name evidence="2" type="ORF">EJB06_25065</name>
</gene>